<name>A0A387H9U9_9ACTN</name>
<keyword evidence="3" id="KW-1185">Reference proteome</keyword>
<protein>
    <submittedName>
        <fullName evidence="2">Uncharacterized protein</fullName>
    </submittedName>
</protein>
<organism evidence="2 3">
    <name type="scientific">Streptomyces hundungensis</name>
    <dbReference type="NCBI Taxonomy" id="1077946"/>
    <lineage>
        <taxon>Bacteria</taxon>
        <taxon>Bacillati</taxon>
        <taxon>Actinomycetota</taxon>
        <taxon>Actinomycetes</taxon>
        <taxon>Kitasatosporales</taxon>
        <taxon>Streptomycetaceae</taxon>
        <taxon>Streptomyces</taxon>
    </lineage>
</organism>
<dbReference type="EMBL" id="CP032698">
    <property type="protein sequence ID" value="AYG80615.1"/>
    <property type="molecule type" value="Genomic_DNA"/>
</dbReference>
<evidence type="ECO:0000313" key="2">
    <source>
        <dbReference type="EMBL" id="AYG80615.1"/>
    </source>
</evidence>
<feature type="region of interest" description="Disordered" evidence="1">
    <location>
        <begin position="49"/>
        <end position="72"/>
    </location>
</feature>
<feature type="compositionally biased region" description="Basic residues" evidence="1">
    <location>
        <begin position="12"/>
        <end position="23"/>
    </location>
</feature>
<evidence type="ECO:0000313" key="3">
    <source>
        <dbReference type="Proteomes" id="UP000271554"/>
    </source>
</evidence>
<reference evidence="2 3" key="1">
    <citation type="submission" date="2018-10" db="EMBL/GenBank/DDBJ databases">
        <title>Relationship between Morphology and Antimicrobial Activity in Streptomyces.</title>
        <authorList>
            <person name="Kang H.J."/>
            <person name="Kim S.B."/>
        </authorList>
    </citation>
    <scope>NUCLEOTIDE SEQUENCE [LARGE SCALE GENOMIC DNA]</scope>
    <source>
        <strain evidence="2 3">BH38</strain>
    </source>
</reference>
<dbReference type="Proteomes" id="UP000271554">
    <property type="component" value="Chromosome"/>
</dbReference>
<evidence type="ECO:0000256" key="1">
    <source>
        <dbReference type="SAM" id="MobiDB-lite"/>
    </source>
</evidence>
<dbReference type="AlphaFoldDB" id="A0A387H9U9"/>
<gene>
    <name evidence="2" type="ORF">DWB77_02753</name>
</gene>
<feature type="region of interest" description="Disordered" evidence="1">
    <location>
        <begin position="1"/>
        <end position="23"/>
    </location>
</feature>
<proteinExistence type="predicted"/>
<accession>A0A387H9U9</accession>
<dbReference type="KEGG" id="shun:DWB77_02753"/>
<sequence>MRGGRDAVARAGRARPPGRARKVVRAGCEERGYGDGVPGVRRGGLSLPGYGQVVPPAPGTGKAPVARRVISP</sequence>